<evidence type="ECO:0008006" key="4">
    <source>
        <dbReference type="Google" id="ProtNLM"/>
    </source>
</evidence>
<organism evidence="2 3">
    <name type="scientific">Tritrichomonas musculus</name>
    <dbReference type="NCBI Taxonomy" id="1915356"/>
    <lineage>
        <taxon>Eukaryota</taxon>
        <taxon>Metamonada</taxon>
        <taxon>Parabasalia</taxon>
        <taxon>Tritrichomonadida</taxon>
        <taxon>Tritrichomonadidae</taxon>
        <taxon>Tritrichomonas</taxon>
    </lineage>
</organism>
<keyword evidence="3" id="KW-1185">Reference proteome</keyword>
<dbReference type="EMBL" id="JAPFFF010000053">
    <property type="protein sequence ID" value="KAK8838903.1"/>
    <property type="molecule type" value="Genomic_DNA"/>
</dbReference>
<dbReference type="Proteomes" id="UP001470230">
    <property type="component" value="Unassembled WGS sequence"/>
</dbReference>
<feature type="region of interest" description="Disordered" evidence="1">
    <location>
        <begin position="139"/>
        <end position="162"/>
    </location>
</feature>
<evidence type="ECO:0000313" key="3">
    <source>
        <dbReference type="Proteomes" id="UP001470230"/>
    </source>
</evidence>
<sequence length="222" mass="26427">MSESDEEFIDRKPYFEPFNKKTTHWAEPTHRPKIPNVAYVLPPNLQGSMLRLALFRMQIEENAFQIEHQEEEASYSIWKESFIDAKSWFNNIPLAVKEKSREILAREIKTTITSFDQEFPSILKRPTLHPSYRHYHLYKPDEASKTSKPPFLPKAKSDFSNDKYYTNTNNEQHNNSNESQINNGQHDHYDDELLIKKEKSIYDDYDYQNHKNAFNDDYNNNN</sequence>
<protein>
    <recommendedName>
        <fullName evidence="4">WW domain-containing protein</fullName>
    </recommendedName>
</protein>
<name>A0ABR2GY78_9EUKA</name>
<accession>A0ABR2GY78</accession>
<reference evidence="2 3" key="1">
    <citation type="submission" date="2024-04" db="EMBL/GenBank/DDBJ databases">
        <title>Tritrichomonas musculus Genome.</title>
        <authorList>
            <person name="Alves-Ferreira E."/>
            <person name="Grigg M."/>
            <person name="Lorenzi H."/>
            <person name="Galac M."/>
        </authorList>
    </citation>
    <scope>NUCLEOTIDE SEQUENCE [LARGE SCALE GENOMIC DNA]</scope>
    <source>
        <strain evidence="2 3">EAF2021</strain>
    </source>
</reference>
<evidence type="ECO:0000313" key="2">
    <source>
        <dbReference type="EMBL" id="KAK8838903.1"/>
    </source>
</evidence>
<proteinExistence type="predicted"/>
<gene>
    <name evidence="2" type="ORF">M9Y10_032360</name>
</gene>
<evidence type="ECO:0000256" key="1">
    <source>
        <dbReference type="SAM" id="MobiDB-lite"/>
    </source>
</evidence>
<comment type="caution">
    <text evidence="2">The sequence shown here is derived from an EMBL/GenBank/DDBJ whole genome shotgun (WGS) entry which is preliminary data.</text>
</comment>